<evidence type="ECO:0000313" key="3">
    <source>
        <dbReference type="Proteomes" id="UP000057820"/>
    </source>
</evidence>
<dbReference type="InterPro" id="IPR049244">
    <property type="entry name" value="DUF6879"/>
</dbReference>
<dbReference type="Pfam" id="PF21806">
    <property type="entry name" value="DUF6879"/>
    <property type="match status" value="1"/>
</dbReference>
<feature type="domain" description="DUF6879" evidence="1">
    <location>
        <begin position="10"/>
        <end position="171"/>
    </location>
</feature>
<dbReference type="AlphaFoldDB" id="A0A0H5P8M0"/>
<name>A0A0H5P8M0_NOCFR</name>
<sequence>MLYLPHEPPDWAALLRECEADAFHLEVRDSYAVPSESERFRRFLAGESALPDEHKLRWNDLIRETTGRGVAVRRVRVVTEPRSDYHRWLLSVTDTNTAAGEDIRYVPRHRAGDVPPDDWWLLDDRRVVYNLTSESGRPTGLAMTTDPRIAGYCREVRDRLWKIAIPYREYATR</sequence>
<organism evidence="2 3">
    <name type="scientific">Nocardia farcinica</name>
    <dbReference type="NCBI Taxonomy" id="37329"/>
    <lineage>
        <taxon>Bacteria</taxon>
        <taxon>Bacillati</taxon>
        <taxon>Actinomycetota</taxon>
        <taxon>Actinomycetes</taxon>
        <taxon>Mycobacteriales</taxon>
        <taxon>Nocardiaceae</taxon>
        <taxon>Nocardia</taxon>
    </lineage>
</organism>
<dbReference type="KEGG" id="nfr:ERS450000_05684"/>
<evidence type="ECO:0000313" key="2">
    <source>
        <dbReference type="EMBL" id="CRY83788.1"/>
    </source>
</evidence>
<protein>
    <recommendedName>
        <fullName evidence="1">DUF6879 domain-containing protein</fullName>
    </recommendedName>
</protein>
<geneLocation type="plasmid" evidence="2">
    <name>2</name>
</geneLocation>
<dbReference type="Proteomes" id="UP000057820">
    <property type="component" value="Plasmid 2"/>
</dbReference>
<reference evidence="3" key="1">
    <citation type="submission" date="2015-03" db="EMBL/GenBank/DDBJ databases">
        <authorList>
            <consortium name="Pathogen Informatics"/>
        </authorList>
    </citation>
    <scope>NUCLEOTIDE SEQUENCE [LARGE SCALE GENOMIC DNA]</scope>
    <source>
        <strain evidence="3">NCTC11134</strain>
        <plasmid evidence="3">2</plasmid>
    </source>
</reference>
<accession>A0A0H5P8M0</accession>
<evidence type="ECO:0000259" key="1">
    <source>
        <dbReference type="Pfam" id="PF21806"/>
    </source>
</evidence>
<keyword evidence="2" id="KW-0614">Plasmid</keyword>
<proteinExistence type="predicted"/>
<gene>
    <name evidence="2" type="ORF">ERS450000_05684</name>
</gene>
<dbReference type="EMBL" id="LN868939">
    <property type="protein sequence ID" value="CRY83788.1"/>
    <property type="molecule type" value="Genomic_DNA"/>
</dbReference>
<dbReference type="RefSeq" id="WP_060594808.1">
    <property type="nucleotide sequence ID" value="NZ_CP031418.1"/>
</dbReference>